<dbReference type="AlphaFoldDB" id="A0A397U4L4"/>
<proteinExistence type="predicted"/>
<accession>A0A397U4L4</accession>
<evidence type="ECO:0000313" key="1">
    <source>
        <dbReference type="EMBL" id="RIB05134.1"/>
    </source>
</evidence>
<sequence length="168" mass="18747">MSQSYSFNEPNESKLYRCDLCDRTLPHEELNKAYYNKSTLFFDRAMDQFSLNNSNSGTYNFKNVVVFSDSSGLGIFVPGPFNLNNLSDSELQTPNQIDIGSYTPAVTPLKIIKRATFSIYSIYSISSATASSDNITQIVISTGLKNEISVKLTKSDIPIYYAKLGVLF</sequence>
<gene>
    <name evidence="1" type="ORF">C2G38_2220512</name>
</gene>
<keyword evidence="2" id="KW-1185">Reference proteome</keyword>
<name>A0A397U4L4_9GLOM</name>
<organism evidence="1 2">
    <name type="scientific">Gigaspora rosea</name>
    <dbReference type="NCBI Taxonomy" id="44941"/>
    <lineage>
        <taxon>Eukaryota</taxon>
        <taxon>Fungi</taxon>
        <taxon>Fungi incertae sedis</taxon>
        <taxon>Mucoromycota</taxon>
        <taxon>Glomeromycotina</taxon>
        <taxon>Glomeromycetes</taxon>
        <taxon>Diversisporales</taxon>
        <taxon>Gigasporaceae</taxon>
        <taxon>Gigaspora</taxon>
    </lineage>
</organism>
<comment type="caution">
    <text evidence="1">The sequence shown here is derived from an EMBL/GenBank/DDBJ whole genome shotgun (WGS) entry which is preliminary data.</text>
</comment>
<protein>
    <submittedName>
        <fullName evidence="1">Uncharacterized protein</fullName>
    </submittedName>
</protein>
<dbReference type="Proteomes" id="UP000266673">
    <property type="component" value="Unassembled WGS sequence"/>
</dbReference>
<evidence type="ECO:0000313" key="2">
    <source>
        <dbReference type="Proteomes" id="UP000266673"/>
    </source>
</evidence>
<dbReference type="EMBL" id="QKWP01002044">
    <property type="protein sequence ID" value="RIB05134.1"/>
    <property type="molecule type" value="Genomic_DNA"/>
</dbReference>
<dbReference type="OrthoDB" id="2432298at2759"/>
<reference evidence="1 2" key="1">
    <citation type="submission" date="2018-06" db="EMBL/GenBank/DDBJ databases">
        <title>Comparative genomics reveals the genomic features of Rhizophagus irregularis, R. cerebriforme, R. diaphanum and Gigaspora rosea, and their symbiotic lifestyle signature.</title>
        <authorList>
            <person name="Morin E."/>
            <person name="San Clemente H."/>
            <person name="Chen E.C.H."/>
            <person name="De La Providencia I."/>
            <person name="Hainaut M."/>
            <person name="Kuo A."/>
            <person name="Kohler A."/>
            <person name="Murat C."/>
            <person name="Tang N."/>
            <person name="Roy S."/>
            <person name="Loubradou J."/>
            <person name="Henrissat B."/>
            <person name="Grigoriev I.V."/>
            <person name="Corradi N."/>
            <person name="Roux C."/>
            <person name="Martin F.M."/>
        </authorList>
    </citation>
    <scope>NUCLEOTIDE SEQUENCE [LARGE SCALE GENOMIC DNA]</scope>
    <source>
        <strain evidence="1 2">DAOM 194757</strain>
    </source>
</reference>